<keyword evidence="1" id="KW-1133">Transmembrane helix</keyword>
<dbReference type="EMBL" id="PXYW01000017">
    <property type="protein sequence ID" value="PSR33701.1"/>
    <property type="molecule type" value="Genomic_DNA"/>
</dbReference>
<protein>
    <submittedName>
        <fullName evidence="2">Uncharacterized protein</fullName>
    </submittedName>
</protein>
<feature type="transmembrane region" description="Helical" evidence="1">
    <location>
        <begin position="32"/>
        <end position="51"/>
    </location>
</feature>
<proteinExistence type="predicted"/>
<evidence type="ECO:0000313" key="3">
    <source>
        <dbReference type="Proteomes" id="UP000242972"/>
    </source>
</evidence>
<dbReference type="AlphaFoldDB" id="A0A2T2XGS1"/>
<keyword evidence="1" id="KW-0812">Transmembrane</keyword>
<keyword evidence="1" id="KW-0472">Membrane</keyword>
<name>A0A2T2XGS1_9FIRM</name>
<reference evidence="2 3" key="1">
    <citation type="journal article" date="2014" name="BMC Genomics">
        <title>Comparison of environmental and isolate Sulfobacillus genomes reveals diverse carbon, sulfur, nitrogen, and hydrogen metabolisms.</title>
        <authorList>
            <person name="Justice N.B."/>
            <person name="Norman A."/>
            <person name="Brown C.T."/>
            <person name="Singh A."/>
            <person name="Thomas B.C."/>
            <person name="Banfield J.F."/>
        </authorList>
    </citation>
    <scope>NUCLEOTIDE SEQUENCE [LARGE SCALE GENOMIC DNA]</scope>
    <source>
        <strain evidence="2">AMDSBA4</strain>
    </source>
</reference>
<evidence type="ECO:0000256" key="1">
    <source>
        <dbReference type="SAM" id="Phobius"/>
    </source>
</evidence>
<dbReference type="Proteomes" id="UP000242972">
    <property type="component" value="Unassembled WGS sequence"/>
</dbReference>
<sequence length="110" mass="12461">MDQDSEPIVERVLLNVMQIVRTMPTPRRAGRYGLWLAVGFLGLAEIAMIVWSHQVMMLWSKILGLWISWIIGALVHHGGAATLKVLAVVGALWIWNTMTIKRGKRYENHA</sequence>
<gene>
    <name evidence="2" type="ORF">C7B46_08835</name>
</gene>
<accession>A0A2T2XGS1</accession>
<evidence type="ECO:0000313" key="2">
    <source>
        <dbReference type="EMBL" id="PSR33701.1"/>
    </source>
</evidence>
<organism evidence="2 3">
    <name type="scientific">Sulfobacillus benefaciens</name>
    <dbReference type="NCBI Taxonomy" id="453960"/>
    <lineage>
        <taxon>Bacteria</taxon>
        <taxon>Bacillati</taxon>
        <taxon>Bacillota</taxon>
        <taxon>Clostridia</taxon>
        <taxon>Eubacteriales</taxon>
        <taxon>Clostridiales Family XVII. Incertae Sedis</taxon>
        <taxon>Sulfobacillus</taxon>
    </lineage>
</organism>
<feature type="transmembrane region" description="Helical" evidence="1">
    <location>
        <begin position="63"/>
        <end position="95"/>
    </location>
</feature>
<comment type="caution">
    <text evidence="2">The sequence shown here is derived from an EMBL/GenBank/DDBJ whole genome shotgun (WGS) entry which is preliminary data.</text>
</comment>